<comment type="similarity">
    <text evidence="2">Belongs to the oxygen-dependent FAD-linked oxidoreductase family.</text>
</comment>
<name>A0A1E7FWT7_9STRA</name>
<gene>
    <name evidence="7" type="ORF">FRACYDRAFT_232779</name>
</gene>
<dbReference type="PROSITE" id="PS51387">
    <property type="entry name" value="FAD_PCMH"/>
    <property type="match status" value="1"/>
</dbReference>
<evidence type="ECO:0000313" key="7">
    <source>
        <dbReference type="EMBL" id="OEU22621.1"/>
    </source>
</evidence>
<dbReference type="InterPro" id="IPR016169">
    <property type="entry name" value="FAD-bd_PCMH_sub2"/>
</dbReference>
<dbReference type="SUPFAM" id="SSF56176">
    <property type="entry name" value="FAD-binding/transporter-associated domain-like"/>
    <property type="match status" value="1"/>
</dbReference>
<evidence type="ECO:0000256" key="1">
    <source>
        <dbReference type="ARBA" id="ARBA00001974"/>
    </source>
</evidence>
<evidence type="ECO:0000259" key="6">
    <source>
        <dbReference type="PROSITE" id="PS51387"/>
    </source>
</evidence>
<dbReference type="InterPro" id="IPR016166">
    <property type="entry name" value="FAD-bd_PCMH"/>
</dbReference>
<dbReference type="InterPro" id="IPR050416">
    <property type="entry name" value="FAD-linked_Oxidoreductase"/>
</dbReference>
<accession>A0A1E7FWT7</accession>
<keyword evidence="8" id="KW-1185">Reference proteome</keyword>
<dbReference type="KEGG" id="fcy:FRACYDRAFT_232779"/>
<dbReference type="GO" id="GO:0016491">
    <property type="term" value="F:oxidoreductase activity"/>
    <property type="evidence" value="ECO:0007669"/>
    <property type="project" value="UniProtKB-KW"/>
</dbReference>
<dbReference type="InterPro" id="IPR012951">
    <property type="entry name" value="BBE"/>
</dbReference>
<keyword evidence="4" id="KW-0274">FAD</keyword>
<dbReference type="AlphaFoldDB" id="A0A1E7FWT7"/>
<dbReference type="Pfam" id="PF01565">
    <property type="entry name" value="FAD_binding_4"/>
    <property type="match status" value="1"/>
</dbReference>
<dbReference type="Gene3D" id="3.40.462.20">
    <property type="match status" value="1"/>
</dbReference>
<comment type="cofactor">
    <cofactor evidence="1">
        <name>FAD</name>
        <dbReference type="ChEBI" id="CHEBI:57692"/>
    </cofactor>
</comment>
<dbReference type="GO" id="GO:0071949">
    <property type="term" value="F:FAD binding"/>
    <property type="evidence" value="ECO:0007669"/>
    <property type="project" value="InterPro"/>
</dbReference>
<organism evidence="7 8">
    <name type="scientific">Fragilariopsis cylindrus CCMP1102</name>
    <dbReference type="NCBI Taxonomy" id="635003"/>
    <lineage>
        <taxon>Eukaryota</taxon>
        <taxon>Sar</taxon>
        <taxon>Stramenopiles</taxon>
        <taxon>Ochrophyta</taxon>
        <taxon>Bacillariophyta</taxon>
        <taxon>Bacillariophyceae</taxon>
        <taxon>Bacillariophycidae</taxon>
        <taxon>Bacillariales</taxon>
        <taxon>Bacillariaceae</taxon>
        <taxon>Fragilariopsis</taxon>
    </lineage>
</organism>
<dbReference type="PANTHER" id="PTHR42973:SF39">
    <property type="entry name" value="FAD-BINDING PCMH-TYPE DOMAIN-CONTAINING PROTEIN"/>
    <property type="match status" value="1"/>
</dbReference>
<evidence type="ECO:0000313" key="8">
    <source>
        <dbReference type="Proteomes" id="UP000095751"/>
    </source>
</evidence>
<evidence type="ECO:0000256" key="5">
    <source>
        <dbReference type="ARBA" id="ARBA00023002"/>
    </source>
</evidence>
<evidence type="ECO:0000256" key="2">
    <source>
        <dbReference type="ARBA" id="ARBA00005466"/>
    </source>
</evidence>
<dbReference type="Gene3D" id="3.30.465.10">
    <property type="match status" value="1"/>
</dbReference>
<keyword evidence="5" id="KW-0560">Oxidoreductase</keyword>
<dbReference type="Proteomes" id="UP000095751">
    <property type="component" value="Unassembled WGS sequence"/>
</dbReference>
<dbReference type="Pfam" id="PF08031">
    <property type="entry name" value="BBE"/>
    <property type="match status" value="1"/>
</dbReference>
<reference evidence="7 8" key="1">
    <citation type="submission" date="2016-09" db="EMBL/GenBank/DDBJ databases">
        <title>Extensive genetic diversity and differential bi-allelic expression allows diatom success in the polar Southern Ocean.</title>
        <authorList>
            <consortium name="DOE Joint Genome Institute"/>
            <person name="Mock T."/>
            <person name="Otillar R.P."/>
            <person name="Strauss J."/>
            <person name="Dupont C."/>
            <person name="Frickenhaus S."/>
            <person name="Maumus F."/>
            <person name="Mcmullan M."/>
            <person name="Sanges R."/>
            <person name="Schmutz J."/>
            <person name="Toseland A."/>
            <person name="Valas R."/>
            <person name="Veluchamy A."/>
            <person name="Ward B.J."/>
            <person name="Allen A."/>
            <person name="Barry K."/>
            <person name="Falciatore A."/>
            <person name="Ferrante M."/>
            <person name="Fortunato A.E."/>
            <person name="Gloeckner G."/>
            <person name="Gruber A."/>
            <person name="Hipkin R."/>
            <person name="Janech M."/>
            <person name="Kroth P."/>
            <person name="Leese F."/>
            <person name="Lindquist E."/>
            <person name="Lyon B.R."/>
            <person name="Martin J."/>
            <person name="Mayer C."/>
            <person name="Parker M."/>
            <person name="Quesneville H."/>
            <person name="Raymond J."/>
            <person name="Uhlig C."/>
            <person name="Valentin K.U."/>
            <person name="Worden A.Z."/>
            <person name="Armbrust E.V."/>
            <person name="Bowler C."/>
            <person name="Green B."/>
            <person name="Moulton V."/>
            <person name="Van Oosterhout C."/>
            <person name="Grigoriev I."/>
        </authorList>
    </citation>
    <scope>NUCLEOTIDE SEQUENCE [LARGE SCALE GENOMIC DNA]</scope>
    <source>
        <strain evidence="7 8">CCMP1102</strain>
    </source>
</reference>
<dbReference type="InterPro" id="IPR036318">
    <property type="entry name" value="FAD-bd_PCMH-like_sf"/>
</dbReference>
<dbReference type="InterPro" id="IPR006094">
    <property type="entry name" value="Oxid_FAD_bind_N"/>
</dbReference>
<feature type="domain" description="FAD-binding PCMH-type" evidence="6">
    <location>
        <begin position="51"/>
        <end position="221"/>
    </location>
</feature>
<protein>
    <submittedName>
        <fullName evidence="7">FAD-binding domain-containing protein</fullName>
    </submittedName>
</protein>
<proteinExistence type="inferred from homology"/>
<dbReference type="OrthoDB" id="407275at2759"/>
<dbReference type="EMBL" id="KV784353">
    <property type="protein sequence ID" value="OEU22621.1"/>
    <property type="molecule type" value="Genomic_DNA"/>
</dbReference>
<dbReference type="InParanoid" id="A0A1E7FWT7"/>
<dbReference type="Gene3D" id="3.30.43.10">
    <property type="entry name" value="Uridine Diphospho-n-acetylenolpyruvylglucosamine Reductase, domain 2"/>
    <property type="match status" value="1"/>
</dbReference>
<evidence type="ECO:0000256" key="3">
    <source>
        <dbReference type="ARBA" id="ARBA00022630"/>
    </source>
</evidence>
<evidence type="ECO:0000256" key="4">
    <source>
        <dbReference type="ARBA" id="ARBA00022827"/>
    </source>
</evidence>
<dbReference type="PANTHER" id="PTHR42973">
    <property type="entry name" value="BINDING OXIDOREDUCTASE, PUTATIVE (AFU_ORTHOLOGUE AFUA_1G17690)-RELATED"/>
    <property type="match status" value="1"/>
</dbReference>
<keyword evidence="3" id="KW-0285">Flavoprotein</keyword>
<dbReference type="InterPro" id="IPR016167">
    <property type="entry name" value="FAD-bd_PCMH_sub1"/>
</dbReference>
<sequence>MLAPSTSTTVTFVDAATVRKELANLGCNATVIGPEDGDNYKANITSWNHDVPGTPAALVQPTTTADVCASVKVVAKLGAKIVIAGGRHGKNCLETNAIVIDMSLMKAVEVNTVEKLVTAEGGCKLGDMDVVCKPHSLACVTGTNPDTGVVGLSIAGGGGYLSRLHGMAVDNFVSAEVVLASGEAVMCFKDTGEHTDLLWGLQGAGSNFGIVTKLTMKAHPVDMVYGGVCVNIAPSTKRARTVLGNWQEWITNEAPRSVYSLAVLPCGAPVVPVVVVELDMAVVPQGPKAKCSLKSIPSLKKPFGGFRGAFGSLASIKLLKRRQYHTQMQPLLMAMQEPGHYYEASCILPNLTPEVIETLVEFTRVKNPNSIAAVLIFPMNACMTDAPTETTSFWGGGRQKDGFWIIIEGKFKPDKKGKNREAAVLWVKDLRNALSKFNVSDTAHTLDGNMESDIAALTSIFGKNLPRLREVKAKYDPANFWKCNRNVMSS</sequence>